<dbReference type="Proteomes" id="UP000265520">
    <property type="component" value="Unassembled WGS sequence"/>
</dbReference>
<keyword evidence="3" id="KW-1185">Reference proteome</keyword>
<name>A0A392RT89_9FABA</name>
<dbReference type="AlphaFoldDB" id="A0A392RT89"/>
<evidence type="ECO:0000313" key="2">
    <source>
        <dbReference type="EMBL" id="MCI39579.1"/>
    </source>
</evidence>
<feature type="region of interest" description="Disordered" evidence="1">
    <location>
        <begin position="33"/>
        <end position="60"/>
    </location>
</feature>
<dbReference type="EMBL" id="LXQA010268970">
    <property type="protein sequence ID" value="MCI39579.1"/>
    <property type="molecule type" value="Genomic_DNA"/>
</dbReference>
<comment type="caution">
    <text evidence="2">The sequence shown here is derived from an EMBL/GenBank/DDBJ whole genome shotgun (WGS) entry which is preliminary data.</text>
</comment>
<reference evidence="2 3" key="1">
    <citation type="journal article" date="2018" name="Front. Plant Sci.">
        <title>Red Clover (Trifolium pratense) and Zigzag Clover (T. medium) - A Picture of Genomic Similarities and Differences.</title>
        <authorList>
            <person name="Dluhosova J."/>
            <person name="Istvanek J."/>
            <person name="Nedelnik J."/>
            <person name="Repkova J."/>
        </authorList>
    </citation>
    <scope>NUCLEOTIDE SEQUENCE [LARGE SCALE GENOMIC DNA]</scope>
    <source>
        <strain evidence="3">cv. 10/8</strain>
        <tissue evidence="2">Leaf</tissue>
    </source>
</reference>
<proteinExistence type="predicted"/>
<accession>A0A392RT89</accession>
<protein>
    <submittedName>
        <fullName evidence="2">Uncharacterized protein</fullName>
    </submittedName>
</protein>
<evidence type="ECO:0000256" key="1">
    <source>
        <dbReference type="SAM" id="MobiDB-lite"/>
    </source>
</evidence>
<sequence>MQGTRHRELLQIEGFDLRPNQERSLAKVPRIYSKGTYYPPKTGKEDSLEEASPTSLENVT</sequence>
<organism evidence="2 3">
    <name type="scientific">Trifolium medium</name>
    <dbReference type="NCBI Taxonomy" id="97028"/>
    <lineage>
        <taxon>Eukaryota</taxon>
        <taxon>Viridiplantae</taxon>
        <taxon>Streptophyta</taxon>
        <taxon>Embryophyta</taxon>
        <taxon>Tracheophyta</taxon>
        <taxon>Spermatophyta</taxon>
        <taxon>Magnoliopsida</taxon>
        <taxon>eudicotyledons</taxon>
        <taxon>Gunneridae</taxon>
        <taxon>Pentapetalae</taxon>
        <taxon>rosids</taxon>
        <taxon>fabids</taxon>
        <taxon>Fabales</taxon>
        <taxon>Fabaceae</taxon>
        <taxon>Papilionoideae</taxon>
        <taxon>50 kb inversion clade</taxon>
        <taxon>NPAAA clade</taxon>
        <taxon>Hologalegina</taxon>
        <taxon>IRL clade</taxon>
        <taxon>Trifolieae</taxon>
        <taxon>Trifolium</taxon>
    </lineage>
</organism>
<evidence type="ECO:0000313" key="3">
    <source>
        <dbReference type="Proteomes" id="UP000265520"/>
    </source>
</evidence>